<reference evidence="1 2" key="1">
    <citation type="journal article" date="2014" name="Science">
        <title>Plant genetics. Early allopolyploid evolution in the post-Neolithic Brassica napus oilseed genome.</title>
        <authorList>
            <person name="Chalhoub B."/>
            <person name="Denoeud F."/>
            <person name="Liu S."/>
            <person name="Parkin I.A."/>
            <person name="Tang H."/>
            <person name="Wang X."/>
            <person name="Chiquet J."/>
            <person name="Belcram H."/>
            <person name="Tong C."/>
            <person name="Samans B."/>
            <person name="Correa M."/>
            <person name="Da Silva C."/>
            <person name="Just J."/>
            <person name="Falentin C."/>
            <person name="Koh C.S."/>
            <person name="Le Clainche I."/>
            <person name="Bernard M."/>
            <person name="Bento P."/>
            <person name="Noel B."/>
            <person name="Labadie K."/>
            <person name="Alberti A."/>
            <person name="Charles M."/>
            <person name="Arnaud D."/>
            <person name="Guo H."/>
            <person name="Daviaud C."/>
            <person name="Alamery S."/>
            <person name="Jabbari K."/>
            <person name="Zhao M."/>
            <person name="Edger P.P."/>
            <person name="Chelaifa H."/>
            <person name="Tack D."/>
            <person name="Lassalle G."/>
            <person name="Mestiri I."/>
            <person name="Schnel N."/>
            <person name="Le Paslier M.C."/>
            <person name="Fan G."/>
            <person name="Renault V."/>
            <person name="Bayer P.E."/>
            <person name="Golicz A.A."/>
            <person name="Manoli S."/>
            <person name="Lee T.H."/>
            <person name="Thi V.H."/>
            <person name="Chalabi S."/>
            <person name="Hu Q."/>
            <person name="Fan C."/>
            <person name="Tollenaere R."/>
            <person name="Lu Y."/>
            <person name="Battail C."/>
            <person name="Shen J."/>
            <person name="Sidebottom C.H."/>
            <person name="Wang X."/>
            <person name="Canaguier A."/>
            <person name="Chauveau A."/>
            <person name="Berard A."/>
            <person name="Deniot G."/>
            <person name="Guan M."/>
            <person name="Liu Z."/>
            <person name="Sun F."/>
            <person name="Lim Y.P."/>
            <person name="Lyons E."/>
            <person name="Town C.D."/>
            <person name="Bancroft I."/>
            <person name="Wang X."/>
            <person name="Meng J."/>
            <person name="Ma J."/>
            <person name="Pires J.C."/>
            <person name="King G.J."/>
            <person name="Brunel D."/>
            <person name="Delourme R."/>
            <person name="Renard M."/>
            <person name="Aury J.M."/>
            <person name="Adams K.L."/>
            <person name="Batley J."/>
            <person name="Snowdon R.J."/>
            <person name="Tost J."/>
            <person name="Edwards D."/>
            <person name="Zhou Y."/>
            <person name="Hua W."/>
            <person name="Sharpe A.G."/>
            <person name="Paterson A.H."/>
            <person name="Guan C."/>
            <person name="Wincker P."/>
        </authorList>
    </citation>
    <scope>NUCLEOTIDE SEQUENCE [LARGE SCALE GENOMIC DNA]</scope>
    <source>
        <strain evidence="2">cv. Darmor-bzh</strain>
    </source>
</reference>
<dbReference type="Proteomes" id="UP000028999">
    <property type="component" value="Unassembled WGS sequence"/>
</dbReference>
<dbReference type="PaxDb" id="3708-A0A078I955"/>
<sequence>MKQEQKKNNEGRYNCVFL</sequence>
<organism evidence="1 2">
    <name type="scientific">Brassica napus</name>
    <name type="common">Rape</name>
    <dbReference type="NCBI Taxonomy" id="3708"/>
    <lineage>
        <taxon>Eukaryota</taxon>
        <taxon>Viridiplantae</taxon>
        <taxon>Streptophyta</taxon>
        <taxon>Embryophyta</taxon>
        <taxon>Tracheophyta</taxon>
        <taxon>Spermatophyta</taxon>
        <taxon>Magnoliopsida</taxon>
        <taxon>eudicotyledons</taxon>
        <taxon>Gunneridae</taxon>
        <taxon>Pentapetalae</taxon>
        <taxon>rosids</taxon>
        <taxon>malvids</taxon>
        <taxon>Brassicales</taxon>
        <taxon>Brassicaceae</taxon>
        <taxon>Brassiceae</taxon>
        <taxon>Brassica</taxon>
    </lineage>
</organism>
<protein>
    <submittedName>
        <fullName evidence="1">BnaC09g32150D protein</fullName>
    </submittedName>
</protein>
<evidence type="ECO:0000313" key="1">
    <source>
        <dbReference type="EMBL" id="CDY45673.1"/>
    </source>
</evidence>
<gene>
    <name evidence="1" type="primary">BnaC09g32150D</name>
    <name evidence="1" type="ORF">GSBRNA2T00082451001</name>
</gene>
<name>A0A078I955_BRANA</name>
<accession>A0A078I955</accession>
<dbReference type="AlphaFoldDB" id="A0A078I955"/>
<evidence type="ECO:0000313" key="2">
    <source>
        <dbReference type="Proteomes" id="UP000028999"/>
    </source>
</evidence>
<proteinExistence type="predicted"/>
<dbReference type="EMBL" id="LK032632">
    <property type="protein sequence ID" value="CDY45673.1"/>
    <property type="molecule type" value="Genomic_DNA"/>
</dbReference>
<keyword evidence="2" id="KW-1185">Reference proteome</keyword>